<comment type="caution">
    <text evidence="2">The sequence shown here is derived from an EMBL/GenBank/DDBJ whole genome shotgun (WGS) entry which is preliminary data.</text>
</comment>
<evidence type="ECO:0000313" key="2">
    <source>
        <dbReference type="EMBL" id="KAL1871752.1"/>
    </source>
</evidence>
<dbReference type="PANTHER" id="PTHR42791">
    <property type="entry name" value="GNAT FAMILY ACETYLTRANSFERASE"/>
    <property type="match status" value="1"/>
</dbReference>
<reference evidence="2 3" key="1">
    <citation type="journal article" date="2024" name="IMA Fungus">
        <title>IMA Genome - F19 : A genome assembly and annotation guide to empower mycologists, including annotated draft genome sequences of Ceratocystis pirilliformis, Diaporthe australafricana, Fusarium ophioides, Paecilomyces lecythidis, and Sporothrix stenoceras.</title>
        <authorList>
            <person name="Aylward J."/>
            <person name="Wilson A.M."/>
            <person name="Visagie C.M."/>
            <person name="Spraker J."/>
            <person name="Barnes I."/>
            <person name="Buitendag C."/>
            <person name="Ceriani C."/>
            <person name="Del Mar Angel L."/>
            <person name="du Plessis D."/>
            <person name="Fuchs T."/>
            <person name="Gasser K."/>
            <person name="Kramer D."/>
            <person name="Li W."/>
            <person name="Munsamy K."/>
            <person name="Piso A."/>
            <person name="Price J.L."/>
            <person name="Sonnekus B."/>
            <person name="Thomas C."/>
            <person name="van der Nest A."/>
            <person name="van Dijk A."/>
            <person name="van Heerden A."/>
            <person name="van Vuuren N."/>
            <person name="Yilmaz N."/>
            <person name="Duong T.A."/>
            <person name="van der Merwe N.A."/>
            <person name="Wingfield M.J."/>
            <person name="Wingfield B.D."/>
        </authorList>
    </citation>
    <scope>NUCLEOTIDE SEQUENCE [LARGE SCALE GENOMIC DNA]</scope>
    <source>
        <strain evidence="2 3">CMW 18167</strain>
    </source>
</reference>
<proteinExistence type="predicted"/>
<dbReference type="EMBL" id="JAVDPF010000026">
    <property type="protein sequence ID" value="KAL1871752.1"/>
    <property type="molecule type" value="Genomic_DNA"/>
</dbReference>
<feature type="domain" description="N-acetyltransferase" evidence="1">
    <location>
        <begin position="60"/>
        <end position="209"/>
    </location>
</feature>
<dbReference type="PANTHER" id="PTHR42791:SF17">
    <property type="entry name" value="ACETYLTRANSFERASE, GNAT FAMILY FAMILY (AFU_ORTHOLOGUE AFUA_8G05690)"/>
    <property type="match status" value="1"/>
</dbReference>
<dbReference type="InterPro" id="IPR052523">
    <property type="entry name" value="Trichothecene_AcTrans"/>
</dbReference>
<dbReference type="Proteomes" id="UP001583193">
    <property type="component" value="Unassembled WGS sequence"/>
</dbReference>
<dbReference type="SUPFAM" id="SSF55729">
    <property type="entry name" value="Acyl-CoA N-acyltransferases (Nat)"/>
    <property type="match status" value="1"/>
</dbReference>
<sequence length="212" mass="23785">MPNPNFQLLPATPEDVPAFADIFFSAFKSHFSDQCFPNTPAVRKHWIQGLEKDLQDPDNIILKVIEKKDDGNNDVIVAFAKWTKPVEGKKPGPLPEWPEGCNAQLANEFFGNLKDGHVRLMGEKAHWFLGLLGTRPEYQGQGAGSMLLRYGLRKADEEQMDTFLEGSPDGEPVYLKYGFEVRERVTVMVPVDGTQKPYGNALMVRKPRPLAA</sequence>
<dbReference type="InterPro" id="IPR016181">
    <property type="entry name" value="Acyl_CoA_acyltransferase"/>
</dbReference>
<protein>
    <recommendedName>
        <fullName evidence="1">N-acetyltransferase domain-containing protein</fullName>
    </recommendedName>
</protein>
<evidence type="ECO:0000313" key="3">
    <source>
        <dbReference type="Proteomes" id="UP001583193"/>
    </source>
</evidence>
<evidence type="ECO:0000259" key="1">
    <source>
        <dbReference type="PROSITE" id="PS51186"/>
    </source>
</evidence>
<dbReference type="InterPro" id="IPR000182">
    <property type="entry name" value="GNAT_dom"/>
</dbReference>
<keyword evidence="3" id="KW-1185">Reference proteome</keyword>
<dbReference type="Pfam" id="PF00583">
    <property type="entry name" value="Acetyltransf_1"/>
    <property type="match status" value="1"/>
</dbReference>
<gene>
    <name evidence="2" type="ORF">Plec18167_006902</name>
</gene>
<accession>A0ABR3X7W2</accession>
<dbReference type="CDD" id="cd04301">
    <property type="entry name" value="NAT_SF"/>
    <property type="match status" value="1"/>
</dbReference>
<organism evidence="2 3">
    <name type="scientific">Paecilomyces lecythidis</name>
    <dbReference type="NCBI Taxonomy" id="3004212"/>
    <lineage>
        <taxon>Eukaryota</taxon>
        <taxon>Fungi</taxon>
        <taxon>Dikarya</taxon>
        <taxon>Ascomycota</taxon>
        <taxon>Pezizomycotina</taxon>
        <taxon>Eurotiomycetes</taxon>
        <taxon>Eurotiomycetidae</taxon>
        <taxon>Eurotiales</taxon>
        <taxon>Thermoascaceae</taxon>
        <taxon>Paecilomyces</taxon>
    </lineage>
</organism>
<name>A0ABR3X7W2_9EURO</name>
<dbReference type="PROSITE" id="PS51186">
    <property type="entry name" value="GNAT"/>
    <property type="match status" value="1"/>
</dbReference>
<dbReference type="Gene3D" id="3.40.630.30">
    <property type="match status" value="1"/>
</dbReference>